<dbReference type="Pfam" id="PF12771">
    <property type="entry name" value="SusD-like_2"/>
    <property type="match status" value="1"/>
</dbReference>
<keyword evidence="2" id="KW-0449">Lipoprotein</keyword>
<dbReference type="Proteomes" id="UP000323653">
    <property type="component" value="Chromosome"/>
</dbReference>
<dbReference type="PROSITE" id="PS51257">
    <property type="entry name" value="PROKAR_LIPOPROTEIN"/>
    <property type="match status" value="1"/>
</dbReference>
<accession>A0A5C0VEX8</accession>
<feature type="signal peptide" evidence="1">
    <location>
        <begin position="1"/>
        <end position="21"/>
    </location>
</feature>
<feature type="chain" id="PRO_5023056260" evidence="1">
    <location>
        <begin position="22"/>
        <end position="487"/>
    </location>
</feature>
<organism evidence="2 3">
    <name type="scientific">Pedobacter aquae</name>
    <dbReference type="NCBI Taxonomy" id="2605747"/>
    <lineage>
        <taxon>Bacteria</taxon>
        <taxon>Pseudomonadati</taxon>
        <taxon>Bacteroidota</taxon>
        <taxon>Sphingobacteriia</taxon>
        <taxon>Sphingobacteriales</taxon>
        <taxon>Sphingobacteriaceae</taxon>
        <taxon>Pedobacter</taxon>
    </lineage>
</organism>
<dbReference type="SUPFAM" id="SSF48452">
    <property type="entry name" value="TPR-like"/>
    <property type="match status" value="1"/>
</dbReference>
<reference evidence="2 3" key="1">
    <citation type="submission" date="2019-08" db="EMBL/GenBank/DDBJ databases">
        <title>Pedobacter sp. nov., isolated from Han river, South Korea.</title>
        <authorList>
            <person name="Lee D.-H."/>
            <person name="Kim Y.-S."/>
            <person name="Hwang E.-M."/>
            <person name="Le Tran T.C."/>
            <person name="Cha C.-J."/>
        </authorList>
    </citation>
    <scope>NUCLEOTIDE SEQUENCE [LARGE SCALE GENOMIC DNA]</scope>
    <source>
        <strain evidence="2 3">CJ43</strain>
    </source>
</reference>
<keyword evidence="1" id="KW-0732">Signal</keyword>
<dbReference type="EMBL" id="CP043329">
    <property type="protein sequence ID" value="QEK50637.1"/>
    <property type="molecule type" value="Genomic_DNA"/>
</dbReference>
<proteinExistence type="predicted"/>
<dbReference type="RefSeq" id="WP_149073766.1">
    <property type="nucleotide sequence ID" value="NZ_CP043329.1"/>
</dbReference>
<evidence type="ECO:0000313" key="3">
    <source>
        <dbReference type="Proteomes" id="UP000323653"/>
    </source>
</evidence>
<dbReference type="Gene3D" id="1.25.40.390">
    <property type="match status" value="1"/>
</dbReference>
<dbReference type="InterPro" id="IPR041662">
    <property type="entry name" value="SusD-like_2"/>
</dbReference>
<dbReference type="KEGG" id="pej:FYC62_02370"/>
<keyword evidence="3" id="KW-1185">Reference proteome</keyword>
<evidence type="ECO:0000313" key="2">
    <source>
        <dbReference type="EMBL" id="QEK50637.1"/>
    </source>
</evidence>
<gene>
    <name evidence="2" type="ORF">FYC62_02370</name>
</gene>
<sequence>MKSNKIKILFSAIFGALFLSACEKQLDINRDPDRLTSEQVTEAGLLPSGIQYTATSFWNAGQYGNYYVHYLAGNANQAANIDSYNPYGFDNIWESAYLRAIPTLRDLISRAERNNLPHYAGIGKLLIALNLMQSTDIWGDIPYSEAFNPTVTLSPKYDSQEDIYYNTLKGLLDAAIADLSQPAPTIATSRVGTTDLVYKGDIAKWLRAAYTARGRYYLHLSKKNVANNALAVADIDRGFSDNTGASDLQLFYSTERNSPWYTALSVATPAARYARPSKYFVDLLNGNLSGVYPGLFDPRLPLLVDNGGAATYIGRPVGTQDNEQGANLANTDITVNTFYGKTTSAVPILTYTEGQFIKAEALFNTDKSAAYTAYLNGIRSSMQKFGVSTANIDLYVNNPLISKGFVALTLSDIMLQKYIALFLQLETWTDMRRYQYDTSIYRGLNKPFRNLLETQWIQRGNYPDNEPGRNPNVPKVANQAVKLWLFQ</sequence>
<evidence type="ECO:0000256" key="1">
    <source>
        <dbReference type="SAM" id="SignalP"/>
    </source>
</evidence>
<dbReference type="InterPro" id="IPR011990">
    <property type="entry name" value="TPR-like_helical_dom_sf"/>
</dbReference>
<name>A0A5C0VEX8_9SPHI</name>
<protein>
    <submittedName>
        <fullName evidence="2">SusD/RagB family nutrient-binding outer membrane lipoprotein</fullName>
    </submittedName>
</protein>
<dbReference type="AlphaFoldDB" id="A0A5C0VEX8"/>